<reference evidence="3" key="1">
    <citation type="submission" date="2022-03" db="EMBL/GenBank/DDBJ databases">
        <authorList>
            <person name="Martin C."/>
        </authorList>
    </citation>
    <scope>NUCLEOTIDE SEQUENCE</scope>
</reference>
<dbReference type="Proteomes" id="UP000749559">
    <property type="component" value="Unassembled WGS sequence"/>
</dbReference>
<keyword evidence="1" id="KW-0472">Membrane</keyword>
<organism evidence="3 4">
    <name type="scientific">Owenia fusiformis</name>
    <name type="common">Polychaete worm</name>
    <dbReference type="NCBI Taxonomy" id="6347"/>
    <lineage>
        <taxon>Eukaryota</taxon>
        <taxon>Metazoa</taxon>
        <taxon>Spiralia</taxon>
        <taxon>Lophotrochozoa</taxon>
        <taxon>Annelida</taxon>
        <taxon>Polychaeta</taxon>
        <taxon>Sedentaria</taxon>
        <taxon>Canalipalpata</taxon>
        <taxon>Sabellida</taxon>
        <taxon>Oweniida</taxon>
        <taxon>Oweniidae</taxon>
        <taxon>Owenia</taxon>
    </lineage>
</organism>
<evidence type="ECO:0000256" key="2">
    <source>
        <dbReference type="SAM" id="SignalP"/>
    </source>
</evidence>
<dbReference type="AlphaFoldDB" id="A0A8S4PLN0"/>
<feature type="transmembrane region" description="Helical" evidence="1">
    <location>
        <begin position="236"/>
        <end position="259"/>
    </location>
</feature>
<protein>
    <submittedName>
        <fullName evidence="3">Uncharacterized protein</fullName>
    </submittedName>
</protein>
<evidence type="ECO:0000313" key="3">
    <source>
        <dbReference type="EMBL" id="CAH1792482.1"/>
    </source>
</evidence>
<comment type="caution">
    <text evidence="3">The sequence shown here is derived from an EMBL/GenBank/DDBJ whole genome shotgun (WGS) entry which is preliminary data.</text>
</comment>
<gene>
    <name evidence="3" type="ORF">OFUS_LOCUS17442</name>
</gene>
<feature type="signal peptide" evidence="2">
    <location>
        <begin position="1"/>
        <end position="28"/>
    </location>
</feature>
<keyword evidence="1" id="KW-1133">Transmembrane helix</keyword>
<feature type="chain" id="PRO_5035868749" evidence="2">
    <location>
        <begin position="29"/>
        <end position="271"/>
    </location>
</feature>
<keyword evidence="2" id="KW-0732">Signal</keyword>
<proteinExistence type="predicted"/>
<evidence type="ECO:0000313" key="4">
    <source>
        <dbReference type="Proteomes" id="UP000749559"/>
    </source>
</evidence>
<name>A0A8S4PLN0_OWEFU</name>
<keyword evidence="1" id="KW-0812">Transmembrane</keyword>
<dbReference type="EMBL" id="CAIIXF020000008">
    <property type="protein sequence ID" value="CAH1792482.1"/>
    <property type="molecule type" value="Genomic_DNA"/>
</dbReference>
<accession>A0A8S4PLN0</accession>
<evidence type="ECO:0000256" key="1">
    <source>
        <dbReference type="SAM" id="Phobius"/>
    </source>
</evidence>
<keyword evidence="4" id="KW-1185">Reference proteome</keyword>
<sequence length="271" mass="29464">MLSIWKQWCCSVVMLLYVCLSIHLSVLAAPLDTTRTDVSVENTTEYTSTIDTSAFDSSTESTSIFDDSIIDTSIIDTSAIDSYTHDASSKSNIRLDSTTESIISTVLPVSADLSTTGTSTITYSETIITTESADKQTSISFAQTTIIDSKTTAKDSTVTDQQTSSISIPVTSDKGSFDSEATHENIAQNTMTDENVRTTITSDVTVSNAPLLSIEGKKDDGVSFNTFKHKKGAHSIHLIAIIGIVLPLLLSVLLIVMLWNKRYYYKHIGFV</sequence>